<dbReference type="InterPro" id="IPR007197">
    <property type="entry name" value="rSAM"/>
</dbReference>
<dbReference type="InterPro" id="IPR051198">
    <property type="entry name" value="BchE-like"/>
</dbReference>
<dbReference type="InterPro" id="IPR013785">
    <property type="entry name" value="Aldolase_TIM"/>
</dbReference>
<dbReference type="SMART" id="SM00729">
    <property type="entry name" value="Elp3"/>
    <property type="match status" value="1"/>
</dbReference>
<dbReference type="PANTHER" id="PTHR43409:SF4">
    <property type="entry name" value="RADICAL SAM SUPERFAMILY PROTEIN"/>
    <property type="match status" value="1"/>
</dbReference>
<sequence>MRYEGKLYRPPSEAHSLIVQATVGCSHNKCTFCSMYKEDQFKIRTLEDIVADLKLGRKYYKNVKRIFLADGDALIIKTEKLAYILKEIKRIFPECERVGIYGSPKSILLKSKEELSLLKELGLGIIYLGLESGSDRILRNIKKGVTSYEMIEAGKRVVDVGIPLSITLISGIGGKKYSKEHAIKSAKVLNEINPDYIALLTLLLEEGTELYEDVQNGKFELLTPKEVLLETKLLVENLDVDNCIFRSNHASNYVPLRGTLQKDKQLILKQIEEGLKISDLLEEKELYRRL</sequence>
<keyword evidence="3" id="KW-0479">Metal-binding</keyword>
<evidence type="ECO:0000256" key="5">
    <source>
        <dbReference type="ARBA" id="ARBA00023014"/>
    </source>
</evidence>
<dbReference type="SUPFAM" id="SSF102114">
    <property type="entry name" value="Radical SAM enzymes"/>
    <property type="match status" value="1"/>
</dbReference>
<dbReference type="Proteomes" id="UP000294567">
    <property type="component" value="Unassembled WGS sequence"/>
</dbReference>
<keyword evidence="5" id="KW-0411">Iron-sulfur</keyword>
<dbReference type="SFLD" id="SFLDG01095">
    <property type="entry name" value="Uncharacterised_Radical_SAM_Su"/>
    <property type="match status" value="1"/>
</dbReference>
<evidence type="ECO:0000256" key="1">
    <source>
        <dbReference type="ARBA" id="ARBA00001966"/>
    </source>
</evidence>
<reference evidence="7 8" key="1">
    <citation type="submission" date="2019-03" db="EMBL/GenBank/DDBJ databases">
        <title>Genomic Encyclopedia of Type Strains, Phase IV (KMG-IV): sequencing the most valuable type-strain genomes for metagenomic binning, comparative biology and taxonomic classification.</title>
        <authorList>
            <person name="Goeker M."/>
        </authorList>
    </citation>
    <scope>NUCLEOTIDE SEQUENCE [LARGE SCALE GENOMIC DNA]</scope>
    <source>
        <strain evidence="7 8">DSM 26752</strain>
    </source>
</reference>
<dbReference type="Gene3D" id="3.20.20.70">
    <property type="entry name" value="Aldolase class I"/>
    <property type="match status" value="1"/>
</dbReference>
<keyword evidence="8" id="KW-1185">Reference proteome</keyword>
<dbReference type="SFLD" id="SFLDG01082">
    <property type="entry name" value="B12-binding_domain_containing"/>
    <property type="match status" value="1"/>
</dbReference>
<name>A0A4R3KTY6_9FIRM</name>
<dbReference type="PANTHER" id="PTHR43409">
    <property type="entry name" value="ANAEROBIC MAGNESIUM-PROTOPORPHYRIN IX MONOMETHYL ESTER CYCLASE-RELATED"/>
    <property type="match status" value="1"/>
</dbReference>
<dbReference type="InterPro" id="IPR058240">
    <property type="entry name" value="rSAM_sf"/>
</dbReference>
<comment type="caution">
    <text evidence="7">The sequence shown here is derived from an EMBL/GenBank/DDBJ whole genome shotgun (WGS) entry which is preliminary data.</text>
</comment>
<dbReference type="PROSITE" id="PS51257">
    <property type="entry name" value="PROKAR_LIPOPROTEIN"/>
    <property type="match status" value="1"/>
</dbReference>
<evidence type="ECO:0000259" key="6">
    <source>
        <dbReference type="PROSITE" id="PS51918"/>
    </source>
</evidence>
<dbReference type="Pfam" id="PF04055">
    <property type="entry name" value="Radical_SAM"/>
    <property type="match status" value="1"/>
</dbReference>
<dbReference type="SFLD" id="SFLDS00029">
    <property type="entry name" value="Radical_SAM"/>
    <property type="match status" value="1"/>
</dbReference>
<dbReference type="GO" id="GO:0051536">
    <property type="term" value="F:iron-sulfur cluster binding"/>
    <property type="evidence" value="ECO:0007669"/>
    <property type="project" value="UniProtKB-KW"/>
</dbReference>
<dbReference type="RefSeq" id="WP_132028383.1">
    <property type="nucleotide sequence ID" value="NZ_CP068564.1"/>
</dbReference>
<feature type="domain" description="Radical SAM core" evidence="6">
    <location>
        <begin position="9"/>
        <end position="246"/>
    </location>
</feature>
<keyword evidence="4" id="KW-0408">Iron</keyword>
<comment type="cofactor">
    <cofactor evidence="1">
        <name>[4Fe-4S] cluster</name>
        <dbReference type="ChEBI" id="CHEBI:49883"/>
    </cofactor>
</comment>
<dbReference type="EMBL" id="SMAE01000009">
    <property type="protein sequence ID" value="TCS88043.1"/>
    <property type="molecule type" value="Genomic_DNA"/>
</dbReference>
<evidence type="ECO:0000313" key="8">
    <source>
        <dbReference type="Proteomes" id="UP000294567"/>
    </source>
</evidence>
<evidence type="ECO:0000256" key="3">
    <source>
        <dbReference type="ARBA" id="ARBA00022723"/>
    </source>
</evidence>
<protein>
    <submittedName>
        <fullName evidence="7">Radical SAM family protein</fullName>
    </submittedName>
</protein>
<dbReference type="CDD" id="cd01335">
    <property type="entry name" value="Radical_SAM"/>
    <property type="match status" value="1"/>
</dbReference>
<dbReference type="PROSITE" id="PS51918">
    <property type="entry name" value="RADICAL_SAM"/>
    <property type="match status" value="1"/>
</dbReference>
<evidence type="ECO:0000313" key="7">
    <source>
        <dbReference type="EMBL" id="TCS88043.1"/>
    </source>
</evidence>
<evidence type="ECO:0000256" key="4">
    <source>
        <dbReference type="ARBA" id="ARBA00023004"/>
    </source>
</evidence>
<dbReference type="GO" id="GO:0003824">
    <property type="term" value="F:catalytic activity"/>
    <property type="evidence" value="ECO:0007669"/>
    <property type="project" value="InterPro"/>
</dbReference>
<evidence type="ECO:0000256" key="2">
    <source>
        <dbReference type="ARBA" id="ARBA00022691"/>
    </source>
</evidence>
<dbReference type="AlphaFoldDB" id="A0A4R3KTY6"/>
<accession>A0A4R3KTY6</accession>
<dbReference type="GO" id="GO:0046872">
    <property type="term" value="F:metal ion binding"/>
    <property type="evidence" value="ECO:0007669"/>
    <property type="project" value="UniProtKB-KW"/>
</dbReference>
<gene>
    <name evidence="7" type="ORF">EDD65_10985</name>
</gene>
<dbReference type="OrthoDB" id="9777636at2"/>
<organism evidence="7 8">
    <name type="scientific">Keratinibaculum paraultunense</name>
    <dbReference type="NCBI Taxonomy" id="1278232"/>
    <lineage>
        <taxon>Bacteria</taxon>
        <taxon>Bacillati</taxon>
        <taxon>Bacillota</taxon>
        <taxon>Tissierellia</taxon>
        <taxon>Tissierellales</taxon>
        <taxon>Tepidimicrobiaceae</taxon>
        <taxon>Keratinibaculum</taxon>
    </lineage>
</organism>
<keyword evidence="2" id="KW-0949">S-adenosyl-L-methionine</keyword>
<dbReference type="InterPro" id="IPR006638">
    <property type="entry name" value="Elp3/MiaA/NifB-like_rSAM"/>
</dbReference>
<proteinExistence type="predicted"/>